<dbReference type="CDD" id="cd17330">
    <property type="entry name" value="MFS_SLC46_TetA_like"/>
    <property type="match status" value="1"/>
</dbReference>
<accession>A0A1H1VEZ4</accession>
<evidence type="ECO:0000313" key="9">
    <source>
        <dbReference type="EMBL" id="SDS83352.1"/>
    </source>
</evidence>
<dbReference type="PROSITE" id="PS00216">
    <property type="entry name" value="SUGAR_TRANSPORT_1"/>
    <property type="match status" value="1"/>
</dbReference>
<comment type="subcellular location">
    <subcellularLocation>
        <location evidence="2">Membrane</location>
        <topology evidence="2">Multi-pass membrane protein</topology>
    </subcellularLocation>
</comment>
<evidence type="ECO:0000256" key="7">
    <source>
        <dbReference type="SAM" id="Phobius"/>
    </source>
</evidence>
<dbReference type="InterPro" id="IPR036259">
    <property type="entry name" value="MFS_trans_sf"/>
</dbReference>
<evidence type="ECO:0000256" key="1">
    <source>
        <dbReference type="ARBA" id="ARBA00003279"/>
    </source>
</evidence>
<feature type="transmembrane region" description="Helical" evidence="7">
    <location>
        <begin position="83"/>
        <end position="102"/>
    </location>
</feature>
<organism evidence="9 10">
    <name type="scientific">Bradyrhizobium canariense</name>
    <dbReference type="NCBI Taxonomy" id="255045"/>
    <lineage>
        <taxon>Bacteria</taxon>
        <taxon>Pseudomonadati</taxon>
        <taxon>Pseudomonadota</taxon>
        <taxon>Alphaproteobacteria</taxon>
        <taxon>Hyphomicrobiales</taxon>
        <taxon>Nitrobacteraceae</taxon>
        <taxon>Bradyrhizobium</taxon>
    </lineage>
</organism>
<protein>
    <submittedName>
        <fullName evidence="9">Predicted arabinose efflux permease, MFS family</fullName>
    </submittedName>
</protein>
<dbReference type="EMBL" id="LT629750">
    <property type="protein sequence ID" value="SDS83352.1"/>
    <property type="molecule type" value="Genomic_DNA"/>
</dbReference>
<proteinExistence type="inferred from homology"/>
<evidence type="ECO:0000256" key="5">
    <source>
        <dbReference type="ARBA" id="ARBA00022989"/>
    </source>
</evidence>
<dbReference type="PROSITE" id="PS50850">
    <property type="entry name" value="MFS"/>
    <property type="match status" value="1"/>
</dbReference>
<dbReference type="Gene3D" id="1.20.1250.20">
    <property type="entry name" value="MFS general substrate transporter like domains"/>
    <property type="match status" value="1"/>
</dbReference>
<evidence type="ECO:0000256" key="4">
    <source>
        <dbReference type="ARBA" id="ARBA00022692"/>
    </source>
</evidence>
<dbReference type="AlphaFoldDB" id="A0A1H1VEZ4"/>
<keyword evidence="6 7" id="KW-0472">Membrane</keyword>
<dbReference type="InterPro" id="IPR005829">
    <property type="entry name" value="Sugar_transporter_CS"/>
</dbReference>
<feature type="transmembrane region" description="Helical" evidence="7">
    <location>
        <begin position="295"/>
        <end position="313"/>
    </location>
</feature>
<dbReference type="InterPro" id="IPR011701">
    <property type="entry name" value="MFS"/>
</dbReference>
<keyword evidence="10" id="KW-1185">Reference proteome</keyword>
<sequence length="423" mass="44420">MTTPDHFPIASRTQILALLPTFIVVAVDATGMGIILPLLPFYSQRLGATPFIVGSLISVYALCQLVAGPVVGTLSDRYGRRRVLIVSQIGTLAGFVLLASANSLTLVFLARIIDGLTSGNISVAHAYAAEHSEPRARKQALGTTSGAIGTGLLVGPALSGFLVQFGVTAPIWAAAALSLISIAATIKLLPSDCPASGVLDTRRDIELTLEPKAARVLLLMPYAWGLLGLLILFFFANSMFISQVALFLSARFSWQGHPFGARELGAVFAYAGFINIIVQGLLITQASRFTSDRTLVVVAFVIMSAGFSGLAIVGRTGLLAVLLTLIILGTTFIRTTLTAELSRSVPPHRQGMIMGLNQSLMSGANIFAPLVSGALIDRRLYATWALSMAATAACGAIAATGLLASSRPETASLDKPHAHPEPI</sequence>
<reference evidence="10" key="1">
    <citation type="submission" date="2016-10" db="EMBL/GenBank/DDBJ databases">
        <authorList>
            <person name="Varghese N."/>
            <person name="Submissions S."/>
        </authorList>
    </citation>
    <scope>NUCLEOTIDE SEQUENCE [LARGE SCALE GENOMIC DNA]</scope>
    <source>
        <strain evidence="10">GAS369</strain>
    </source>
</reference>
<dbReference type="Proteomes" id="UP000243904">
    <property type="component" value="Chromosome I"/>
</dbReference>
<evidence type="ECO:0000313" key="10">
    <source>
        <dbReference type="Proteomes" id="UP000243904"/>
    </source>
</evidence>
<feature type="transmembrane region" description="Helical" evidence="7">
    <location>
        <begin position="15"/>
        <end position="39"/>
    </location>
</feature>
<gene>
    <name evidence="9" type="ORF">SAMN05444158_3383</name>
</gene>
<evidence type="ECO:0000256" key="3">
    <source>
        <dbReference type="ARBA" id="ARBA00007520"/>
    </source>
</evidence>
<feature type="transmembrane region" description="Helical" evidence="7">
    <location>
        <begin position="264"/>
        <end position="283"/>
    </location>
</feature>
<feature type="transmembrane region" description="Helical" evidence="7">
    <location>
        <begin position="222"/>
        <end position="244"/>
    </location>
</feature>
<feature type="transmembrane region" description="Helical" evidence="7">
    <location>
        <begin position="319"/>
        <end position="337"/>
    </location>
</feature>
<dbReference type="SUPFAM" id="SSF103473">
    <property type="entry name" value="MFS general substrate transporter"/>
    <property type="match status" value="1"/>
</dbReference>
<dbReference type="GO" id="GO:0016020">
    <property type="term" value="C:membrane"/>
    <property type="evidence" value="ECO:0007669"/>
    <property type="project" value="UniProtKB-SubCell"/>
</dbReference>
<dbReference type="GO" id="GO:0022857">
    <property type="term" value="F:transmembrane transporter activity"/>
    <property type="evidence" value="ECO:0007669"/>
    <property type="project" value="InterPro"/>
</dbReference>
<feature type="transmembrane region" description="Helical" evidence="7">
    <location>
        <begin position="51"/>
        <end position="71"/>
    </location>
</feature>
<evidence type="ECO:0000256" key="6">
    <source>
        <dbReference type="ARBA" id="ARBA00023136"/>
    </source>
</evidence>
<name>A0A1H1VEZ4_9BRAD</name>
<feature type="domain" description="Major facilitator superfamily (MFS) profile" evidence="8">
    <location>
        <begin position="17"/>
        <end position="407"/>
    </location>
</feature>
<dbReference type="PANTHER" id="PTHR24002:SF3">
    <property type="entry name" value="SOLUTE CARRIER FAMILY 22 MEMBER 18"/>
    <property type="match status" value="1"/>
</dbReference>
<dbReference type="InterPro" id="IPR020846">
    <property type="entry name" value="MFS_dom"/>
</dbReference>
<keyword evidence="4 7" id="KW-0812">Transmembrane</keyword>
<comment type="function">
    <text evidence="1">Resistance to tetracycline by an active tetracycline efflux. This is an energy-dependent process that decreases the accumulation of the antibiotic in whole cells. This protein functions as a metal-tetracycline/H(+) antiporter.</text>
</comment>
<feature type="transmembrane region" description="Helical" evidence="7">
    <location>
        <begin position="382"/>
        <end position="405"/>
    </location>
</feature>
<dbReference type="RefSeq" id="WP_146688076.1">
    <property type="nucleotide sequence ID" value="NZ_LT629750.1"/>
</dbReference>
<feature type="transmembrane region" description="Helical" evidence="7">
    <location>
        <begin position="169"/>
        <end position="189"/>
    </location>
</feature>
<dbReference type="Pfam" id="PF07690">
    <property type="entry name" value="MFS_1"/>
    <property type="match status" value="1"/>
</dbReference>
<evidence type="ECO:0000256" key="2">
    <source>
        <dbReference type="ARBA" id="ARBA00004141"/>
    </source>
</evidence>
<evidence type="ECO:0000259" key="8">
    <source>
        <dbReference type="PROSITE" id="PS50850"/>
    </source>
</evidence>
<dbReference type="PRINTS" id="PR01035">
    <property type="entry name" value="TCRTETA"/>
</dbReference>
<comment type="similarity">
    <text evidence="3">Belongs to the major facilitator superfamily. TCR/Tet family.</text>
</comment>
<dbReference type="PANTHER" id="PTHR24002">
    <property type="entry name" value="SOLUTE CARRIER FAMILY 22 MEMBER 18"/>
    <property type="match status" value="1"/>
</dbReference>
<keyword evidence="5 7" id="KW-1133">Transmembrane helix</keyword>
<dbReference type="InterPro" id="IPR001958">
    <property type="entry name" value="Tet-R_TetA/multi-R_MdtG-like"/>
</dbReference>
<feature type="transmembrane region" description="Helical" evidence="7">
    <location>
        <begin position="358"/>
        <end position="376"/>
    </location>
</feature>